<dbReference type="OrthoDB" id="4418812at2759"/>
<dbReference type="SUPFAM" id="SSF52087">
    <property type="entry name" value="CRAL/TRIO domain"/>
    <property type="match status" value="1"/>
</dbReference>
<dbReference type="Gene3D" id="3.40.525.10">
    <property type="entry name" value="CRAL-TRIO lipid binding domain"/>
    <property type="match status" value="1"/>
</dbReference>
<keyword evidence="3" id="KW-1185">Reference proteome</keyword>
<dbReference type="PANTHER" id="PTHR45657:SF1">
    <property type="entry name" value="CRAL-TRIO DOMAIN-CONTAINING PROTEIN YKL091C-RELATED"/>
    <property type="match status" value="1"/>
</dbReference>
<comment type="caution">
    <text evidence="2">The sequence shown here is derived from an EMBL/GenBank/DDBJ whole genome shotgun (WGS) entry which is preliminary data.</text>
</comment>
<evidence type="ECO:0000313" key="3">
    <source>
        <dbReference type="Proteomes" id="UP001165122"/>
    </source>
</evidence>
<evidence type="ECO:0000259" key="1">
    <source>
        <dbReference type="PROSITE" id="PS50191"/>
    </source>
</evidence>
<dbReference type="Proteomes" id="UP001165122">
    <property type="component" value="Unassembled WGS sequence"/>
</dbReference>
<name>A0A9W7FGW4_9STRA</name>
<protein>
    <recommendedName>
        <fullName evidence="1">CRAL-TRIO domain-containing protein</fullName>
    </recommendedName>
</protein>
<gene>
    <name evidence="2" type="ORF">TrLO_g14756</name>
</gene>
<dbReference type="InterPro" id="IPR036865">
    <property type="entry name" value="CRAL-TRIO_dom_sf"/>
</dbReference>
<reference evidence="3" key="1">
    <citation type="journal article" date="2023" name="Commun. Biol.">
        <title>Genome analysis of Parmales, the sister group of diatoms, reveals the evolutionary specialization of diatoms from phago-mixotrophs to photoautotrophs.</title>
        <authorList>
            <person name="Ban H."/>
            <person name="Sato S."/>
            <person name="Yoshikawa S."/>
            <person name="Yamada K."/>
            <person name="Nakamura Y."/>
            <person name="Ichinomiya M."/>
            <person name="Sato N."/>
            <person name="Blanc-Mathieu R."/>
            <person name="Endo H."/>
            <person name="Kuwata A."/>
            <person name="Ogata H."/>
        </authorList>
    </citation>
    <scope>NUCLEOTIDE SEQUENCE [LARGE SCALE GENOMIC DNA]</scope>
    <source>
        <strain evidence="3">NIES 3700</strain>
    </source>
</reference>
<evidence type="ECO:0000313" key="2">
    <source>
        <dbReference type="EMBL" id="GMI11828.1"/>
    </source>
</evidence>
<sequence length="279" mass="31577">MSKTIQAFKAGITLIGLPLVADSVYQRRIEKKGGWELRIPVLHAYLPQASSSNIPATVDLPVVKSKLLKKQNLHFNVMKEYYPMYIAGRTKKGNLVYYEEMGNINMPKLHSRGVTVPTLLDHYECSTLFAFEVLHPSDAAQMLSIFDAEGCSFKELKGDAMKFMKTASNKMQMDYAHRNCGVMVVNCPSWIATGWRALVKMRLFSAETISKTKILSKEDTFEGLLEKIDEDQIPKKYGGKLSFNGGIGGDDNCRRWSTDEVRLRDWVMSQPHNKDQVNV</sequence>
<dbReference type="Pfam" id="PF00650">
    <property type="entry name" value="CRAL_TRIO"/>
    <property type="match status" value="1"/>
</dbReference>
<dbReference type="EMBL" id="BRXW01000167">
    <property type="protein sequence ID" value="GMI11828.1"/>
    <property type="molecule type" value="Genomic_DNA"/>
</dbReference>
<dbReference type="AlphaFoldDB" id="A0A9W7FGW4"/>
<dbReference type="InterPro" id="IPR051026">
    <property type="entry name" value="PI/PC_transfer"/>
</dbReference>
<organism evidence="2 3">
    <name type="scientific">Triparma laevis f. longispina</name>
    <dbReference type="NCBI Taxonomy" id="1714387"/>
    <lineage>
        <taxon>Eukaryota</taxon>
        <taxon>Sar</taxon>
        <taxon>Stramenopiles</taxon>
        <taxon>Ochrophyta</taxon>
        <taxon>Bolidophyceae</taxon>
        <taxon>Parmales</taxon>
        <taxon>Triparmaceae</taxon>
        <taxon>Triparma</taxon>
    </lineage>
</organism>
<dbReference type="InterPro" id="IPR001251">
    <property type="entry name" value="CRAL-TRIO_dom"/>
</dbReference>
<dbReference type="SMART" id="SM00516">
    <property type="entry name" value="SEC14"/>
    <property type="match status" value="1"/>
</dbReference>
<dbReference type="PROSITE" id="PS50191">
    <property type="entry name" value="CRAL_TRIO"/>
    <property type="match status" value="1"/>
</dbReference>
<feature type="domain" description="CRAL-TRIO" evidence="1">
    <location>
        <begin position="74"/>
        <end position="245"/>
    </location>
</feature>
<dbReference type="CDD" id="cd00170">
    <property type="entry name" value="SEC14"/>
    <property type="match status" value="1"/>
</dbReference>
<accession>A0A9W7FGW4</accession>
<dbReference type="PANTHER" id="PTHR45657">
    <property type="entry name" value="CRAL-TRIO DOMAIN-CONTAINING PROTEIN YKL091C-RELATED"/>
    <property type="match status" value="1"/>
</dbReference>
<proteinExistence type="predicted"/>